<dbReference type="InterPro" id="IPR025365">
    <property type="entry name" value="DUF4269"/>
</dbReference>
<dbReference type="Proteomes" id="UP001595681">
    <property type="component" value="Unassembled WGS sequence"/>
</dbReference>
<evidence type="ECO:0000313" key="1">
    <source>
        <dbReference type="EMBL" id="MFC3441632.1"/>
    </source>
</evidence>
<dbReference type="EMBL" id="JBHRVU010000004">
    <property type="protein sequence ID" value="MFC3441632.1"/>
    <property type="molecule type" value="Genomic_DNA"/>
</dbReference>
<evidence type="ECO:0000313" key="2">
    <source>
        <dbReference type="Proteomes" id="UP001595681"/>
    </source>
</evidence>
<proteinExistence type="predicted"/>
<gene>
    <name evidence="1" type="ORF">ACFOKF_10620</name>
</gene>
<comment type="caution">
    <text evidence="1">The sequence shown here is derived from an EMBL/GenBank/DDBJ whole genome shotgun (WGS) entry which is preliminary data.</text>
</comment>
<keyword evidence="2" id="KW-1185">Reference proteome</keyword>
<accession>A0ABV7NH14</accession>
<organism evidence="1 2">
    <name type="scientific">Sphingobium rhizovicinum</name>
    <dbReference type="NCBI Taxonomy" id="432308"/>
    <lineage>
        <taxon>Bacteria</taxon>
        <taxon>Pseudomonadati</taxon>
        <taxon>Pseudomonadota</taxon>
        <taxon>Alphaproteobacteria</taxon>
        <taxon>Sphingomonadales</taxon>
        <taxon>Sphingomonadaceae</taxon>
        <taxon>Sphingobium</taxon>
    </lineage>
</organism>
<dbReference type="RefSeq" id="WP_380795543.1">
    <property type="nucleotide sequence ID" value="NZ_JBHRVU010000004.1"/>
</dbReference>
<protein>
    <submittedName>
        <fullName evidence="1">DUF4269 domain-containing protein</fullName>
    </submittedName>
</protein>
<name>A0ABV7NH14_9SPHN</name>
<dbReference type="Pfam" id="PF14091">
    <property type="entry name" value="DUF4269"/>
    <property type="match status" value="1"/>
</dbReference>
<sequence>MTRPSYAQALARSDALARLALFDPHVVGTPPLGIDLPASDIDIVCEAPDLPAFAAHLRAAFCDEADFALHERPDLDAVIASFTAHGWPFEIFGQNRPIARQDGWRHFQIEERLLRIGGTRLRAAIVDLRHSGLKTEPAFASLLGLAGDPYAALLELDSESDACLRDRLAAINLADAQE</sequence>
<reference evidence="2" key="1">
    <citation type="journal article" date="2019" name="Int. J. Syst. Evol. Microbiol.">
        <title>The Global Catalogue of Microorganisms (GCM) 10K type strain sequencing project: providing services to taxonomists for standard genome sequencing and annotation.</title>
        <authorList>
            <consortium name="The Broad Institute Genomics Platform"/>
            <consortium name="The Broad Institute Genome Sequencing Center for Infectious Disease"/>
            <person name="Wu L."/>
            <person name="Ma J."/>
        </authorList>
    </citation>
    <scope>NUCLEOTIDE SEQUENCE [LARGE SCALE GENOMIC DNA]</scope>
    <source>
        <strain evidence="2">CCM 7491</strain>
    </source>
</reference>